<protein>
    <submittedName>
        <fullName evidence="3">Nitroreductase</fullName>
    </submittedName>
</protein>
<gene>
    <name evidence="3" type="ORF">QLQ12_08915</name>
</gene>
<dbReference type="Gene3D" id="3.40.109.10">
    <property type="entry name" value="NADH Oxidase"/>
    <property type="match status" value="1"/>
</dbReference>
<dbReference type="NCBIfam" id="NF047509">
    <property type="entry name" value="Rv3131_FMN_oxido"/>
    <property type="match status" value="1"/>
</dbReference>
<dbReference type="RefSeq" id="WP_282758548.1">
    <property type="nucleotide sequence ID" value="NZ_JASCTH010000005.1"/>
</dbReference>
<dbReference type="InterPro" id="IPR029479">
    <property type="entry name" value="Nitroreductase"/>
</dbReference>
<dbReference type="Proteomes" id="UP001241758">
    <property type="component" value="Unassembled WGS sequence"/>
</dbReference>
<sequence>MNGYDDTDLLRAASAGIRAPSLHNSQPWQFRLHGDAIEILADPSRQLQVADSAGWALRLACGAATYNARLALAVSGRPADVLLAPDPSRPDLIARLTPGRERPPTYTETDLFAAVARRHSHRLPFWPDPVPADVRVRLIEAARSEHAWLDLLVGMTALTGFSEIAHSADRVLRRDLHYQAEMITWAEADTASGGVPSRAAAPVTEHQDLLPQRAFTDRQRATGRDYEPEPLVAILGVATDRRLDQIIAGQALQKVLLTATDAGLSTSMISQPIEVPAARDQLRRSLGRSGYPQLALRIGYGQQAGRPTPPPRPVGGSGAGRRMPTVLTAVPPR</sequence>
<dbReference type="PANTHER" id="PTHR23026">
    <property type="entry name" value="NADPH NITROREDUCTASE"/>
    <property type="match status" value="1"/>
</dbReference>
<accession>A0ABT6WG88</accession>
<keyword evidence="4" id="KW-1185">Reference proteome</keyword>
<dbReference type="Pfam" id="PF00881">
    <property type="entry name" value="Nitroreductase"/>
    <property type="match status" value="1"/>
</dbReference>
<comment type="caution">
    <text evidence="3">The sequence shown here is derived from an EMBL/GenBank/DDBJ whole genome shotgun (WGS) entry which is preliminary data.</text>
</comment>
<reference evidence="3 4" key="1">
    <citation type="submission" date="2023-05" db="EMBL/GenBank/DDBJ databases">
        <title>Actinoplanes sp. NEAU-A12 genome sequencing.</title>
        <authorList>
            <person name="Wang Z.-S."/>
        </authorList>
    </citation>
    <scope>NUCLEOTIDE SEQUENCE [LARGE SCALE GENOMIC DNA]</scope>
    <source>
        <strain evidence="3 4">NEAU-A12</strain>
    </source>
</reference>
<dbReference type="EMBL" id="JASCTH010000005">
    <property type="protein sequence ID" value="MDI6098720.1"/>
    <property type="molecule type" value="Genomic_DNA"/>
</dbReference>
<dbReference type="InterPro" id="IPR050627">
    <property type="entry name" value="Nitroreductase/BluB"/>
</dbReference>
<dbReference type="PANTHER" id="PTHR23026:SF123">
    <property type="entry name" value="NAD(P)H NITROREDUCTASE RV3131-RELATED"/>
    <property type="match status" value="1"/>
</dbReference>
<evidence type="ECO:0000259" key="2">
    <source>
        <dbReference type="Pfam" id="PF00881"/>
    </source>
</evidence>
<feature type="region of interest" description="Disordered" evidence="1">
    <location>
        <begin position="301"/>
        <end position="333"/>
    </location>
</feature>
<feature type="domain" description="Nitroreductase" evidence="2">
    <location>
        <begin position="115"/>
        <end position="300"/>
    </location>
</feature>
<name>A0ABT6WG88_9ACTN</name>
<proteinExistence type="predicted"/>
<evidence type="ECO:0000313" key="3">
    <source>
        <dbReference type="EMBL" id="MDI6098720.1"/>
    </source>
</evidence>
<organism evidence="3 4">
    <name type="scientific">Actinoplanes sandaracinus</name>
    <dbReference type="NCBI Taxonomy" id="3045177"/>
    <lineage>
        <taxon>Bacteria</taxon>
        <taxon>Bacillati</taxon>
        <taxon>Actinomycetota</taxon>
        <taxon>Actinomycetes</taxon>
        <taxon>Micromonosporales</taxon>
        <taxon>Micromonosporaceae</taxon>
        <taxon>Actinoplanes</taxon>
    </lineage>
</organism>
<evidence type="ECO:0000256" key="1">
    <source>
        <dbReference type="SAM" id="MobiDB-lite"/>
    </source>
</evidence>
<evidence type="ECO:0000313" key="4">
    <source>
        <dbReference type="Proteomes" id="UP001241758"/>
    </source>
</evidence>
<dbReference type="SUPFAM" id="SSF55469">
    <property type="entry name" value="FMN-dependent nitroreductase-like"/>
    <property type="match status" value="2"/>
</dbReference>
<dbReference type="InterPro" id="IPR000415">
    <property type="entry name" value="Nitroreductase-like"/>
</dbReference>